<dbReference type="EMBL" id="NSIT01000003">
    <property type="protein sequence ID" value="PJE80903.1"/>
    <property type="molecule type" value="Genomic_DNA"/>
</dbReference>
<evidence type="ECO:0000256" key="1">
    <source>
        <dbReference type="ARBA" id="ARBA00022763"/>
    </source>
</evidence>
<gene>
    <name evidence="3" type="primary">atl</name>
    <name evidence="3" type="ORF">CI610_00151</name>
</gene>
<evidence type="ECO:0000313" key="3">
    <source>
        <dbReference type="EMBL" id="PJE80903.1"/>
    </source>
</evidence>
<dbReference type="Pfam" id="PF01035">
    <property type="entry name" value="DNA_binding_1"/>
    <property type="match status" value="1"/>
</dbReference>
<dbReference type="CDD" id="cd06445">
    <property type="entry name" value="ATase"/>
    <property type="match status" value="1"/>
</dbReference>
<dbReference type="SUPFAM" id="SSF46767">
    <property type="entry name" value="Methylated DNA-protein cysteine methyltransferase, C-terminal domain"/>
    <property type="match status" value="1"/>
</dbReference>
<reference evidence="3" key="1">
    <citation type="journal article" date="2017" name="Appl. Environ. Microbiol.">
        <title>Molecular characterization of an Endozoicomonas-like organism causing infection in king scallop Pecten maximus L.</title>
        <authorList>
            <person name="Cano I."/>
            <person name="van Aerle R."/>
            <person name="Ross S."/>
            <person name="Verner-Jeffreys D.W."/>
            <person name="Paley R.K."/>
            <person name="Rimmer G."/>
            <person name="Ryder D."/>
            <person name="Hooper P."/>
            <person name="Stone D."/>
            <person name="Feist S.W."/>
        </authorList>
    </citation>
    <scope>NUCLEOTIDE SEQUENCE</scope>
</reference>
<dbReference type="InterPro" id="IPR052520">
    <property type="entry name" value="ATL_DNA_repair"/>
</dbReference>
<proteinExistence type="predicted"/>
<dbReference type="InterPro" id="IPR036388">
    <property type="entry name" value="WH-like_DNA-bd_sf"/>
</dbReference>
<keyword evidence="1" id="KW-0227">DNA damage</keyword>
<accession>A0A2H9TCI9</accession>
<dbReference type="GO" id="GO:0003824">
    <property type="term" value="F:catalytic activity"/>
    <property type="evidence" value="ECO:0007669"/>
    <property type="project" value="InterPro"/>
</dbReference>
<comment type="caution">
    <text evidence="3">The sequence shown here is derived from an EMBL/GenBank/DDBJ whole genome shotgun (WGS) entry which is preliminary data.</text>
</comment>
<evidence type="ECO:0000259" key="2">
    <source>
        <dbReference type="Pfam" id="PF01035"/>
    </source>
</evidence>
<dbReference type="PANTHER" id="PTHR42942">
    <property type="entry name" value="6-O-METHYLGUANINE DNA METHYLTRANSFERASE"/>
    <property type="match status" value="1"/>
</dbReference>
<dbReference type="PANTHER" id="PTHR42942:SF1">
    <property type="entry name" value="ALKYLTRANSFERASE-LIKE PROTEIN 1"/>
    <property type="match status" value="1"/>
</dbReference>
<feature type="domain" description="Methylated-DNA-[protein]-cysteine S-methyltransferase DNA binding" evidence="2">
    <location>
        <begin position="9"/>
        <end position="87"/>
    </location>
</feature>
<dbReference type="GO" id="GO:0006281">
    <property type="term" value="P:DNA repair"/>
    <property type="evidence" value="ECO:0007669"/>
    <property type="project" value="InterPro"/>
</dbReference>
<protein>
    <submittedName>
        <fullName evidence="3">DNA base-flipping protein</fullName>
    </submittedName>
</protein>
<sequence>MSCIVTPEIVWYVLSRVPKGQVVTYGQLANMVNAPGYARVVGHILKQLPSGSGIPWYRVVNSKGRISFPEGSALYRKQQEKLAGEGVFLTNGKIDFGRYRWDGN</sequence>
<dbReference type="InterPro" id="IPR036217">
    <property type="entry name" value="MethylDNA_cys_MeTrfase_DNAb"/>
</dbReference>
<dbReference type="AlphaFoldDB" id="A0A2H9TCI9"/>
<organism evidence="3">
    <name type="scientific">invertebrate metagenome</name>
    <dbReference type="NCBI Taxonomy" id="1711999"/>
    <lineage>
        <taxon>unclassified sequences</taxon>
        <taxon>metagenomes</taxon>
        <taxon>organismal metagenomes</taxon>
    </lineage>
</organism>
<dbReference type="InterPro" id="IPR014048">
    <property type="entry name" value="MethylDNA_cys_MeTrfase_DNA-bd"/>
</dbReference>
<dbReference type="Gene3D" id="1.10.10.10">
    <property type="entry name" value="Winged helix-like DNA-binding domain superfamily/Winged helix DNA-binding domain"/>
    <property type="match status" value="1"/>
</dbReference>
<name>A0A2H9TCI9_9ZZZZ</name>